<name>A0ABS1NZF5_9ACTN</name>
<dbReference type="InterPro" id="IPR017441">
    <property type="entry name" value="Protein_kinase_ATP_BS"/>
</dbReference>
<evidence type="ECO:0000313" key="8">
    <source>
        <dbReference type="EMBL" id="MBL1105496.1"/>
    </source>
</evidence>
<feature type="compositionally biased region" description="Low complexity" evidence="6">
    <location>
        <begin position="422"/>
        <end position="452"/>
    </location>
</feature>
<dbReference type="Gene3D" id="2.140.10.10">
    <property type="entry name" value="Quinoprotein alcohol dehydrogenase-like superfamily"/>
    <property type="match status" value="1"/>
</dbReference>
<dbReference type="CDD" id="cd14014">
    <property type="entry name" value="STKc_PknB_like"/>
    <property type="match status" value="1"/>
</dbReference>
<protein>
    <submittedName>
        <fullName evidence="8">PQQ-binding-like beta-propeller repeat protein</fullName>
    </submittedName>
</protein>
<evidence type="ECO:0000256" key="5">
    <source>
        <dbReference type="PROSITE-ProRule" id="PRU10141"/>
    </source>
</evidence>
<dbReference type="InterPro" id="IPR008271">
    <property type="entry name" value="Ser/Thr_kinase_AS"/>
</dbReference>
<dbReference type="Pfam" id="PF00069">
    <property type="entry name" value="Pkinase"/>
    <property type="match status" value="1"/>
</dbReference>
<dbReference type="InterPro" id="IPR002372">
    <property type="entry name" value="PQQ_rpt_dom"/>
</dbReference>
<dbReference type="SUPFAM" id="SSF56112">
    <property type="entry name" value="Protein kinase-like (PK-like)"/>
    <property type="match status" value="1"/>
</dbReference>
<feature type="binding site" evidence="5">
    <location>
        <position position="43"/>
    </location>
    <ligand>
        <name>ATP</name>
        <dbReference type="ChEBI" id="CHEBI:30616"/>
    </ligand>
</feature>
<dbReference type="SMART" id="SM00220">
    <property type="entry name" value="S_TKc"/>
    <property type="match status" value="1"/>
</dbReference>
<comment type="caution">
    <text evidence="8">The sequence shown here is derived from an EMBL/GenBank/DDBJ whole genome shotgun (WGS) entry which is preliminary data.</text>
</comment>
<dbReference type="InterPro" id="IPR015943">
    <property type="entry name" value="WD40/YVTN_repeat-like_dom_sf"/>
</dbReference>
<dbReference type="InterPro" id="IPR011047">
    <property type="entry name" value="Quinoprotein_ADH-like_sf"/>
</dbReference>
<dbReference type="InterPro" id="IPR011009">
    <property type="entry name" value="Kinase-like_dom_sf"/>
</dbReference>
<dbReference type="PANTHER" id="PTHR43289:SF34">
    <property type="entry name" value="SERINE_THREONINE-PROTEIN KINASE YBDM-RELATED"/>
    <property type="match status" value="1"/>
</dbReference>
<keyword evidence="2 5" id="KW-0547">Nucleotide-binding</keyword>
<dbReference type="EMBL" id="JAERRH010000004">
    <property type="protein sequence ID" value="MBL1105496.1"/>
    <property type="molecule type" value="Genomic_DNA"/>
</dbReference>
<evidence type="ECO:0000256" key="6">
    <source>
        <dbReference type="SAM" id="MobiDB-lite"/>
    </source>
</evidence>
<evidence type="ECO:0000259" key="7">
    <source>
        <dbReference type="PROSITE" id="PS50011"/>
    </source>
</evidence>
<organism evidence="8 9">
    <name type="scientific">Streptomyces musisoli</name>
    <dbReference type="NCBI Taxonomy" id="2802280"/>
    <lineage>
        <taxon>Bacteria</taxon>
        <taxon>Bacillati</taxon>
        <taxon>Actinomycetota</taxon>
        <taxon>Actinomycetes</taxon>
        <taxon>Kitasatosporales</taxon>
        <taxon>Streptomycetaceae</taxon>
        <taxon>Streptomyces</taxon>
    </lineage>
</organism>
<keyword evidence="1" id="KW-0808">Transferase</keyword>
<evidence type="ECO:0000256" key="2">
    <source>
        <dbReference type="ARBA" id="ARBA00022741"/>
    </source>
</evidence>
<dbReference type="RefSeq" id="WP_201816448.1">
    <property type="nucleotide sequence ID" value="NZ_JAERRH010000004.1"/>
</dbReference>
<dbReference type="Proteomes" id="UP000621386">
    <property type="component" value="Unassembled WGS sequence"/>
</dbReference>
<dbReference type="Gene3D" id="2.130.10.10">
    <property type="entry name" value="YVTN repeat-like/Quinoprotein amine dehydrogenase"/>
    <property type="match status" value="1"/>
</dbReference>
<proteinExistence type="predicted"/>
<evidence type="ECO:0000256" key="3">
    <source>
        <dbReference type="ARBA" id="ARBA00022777"/>
    </source>
</evidence>
<feature type="compositionally biased region" description="Gly residues" evidence="6">
    <location>
        <begin position="348"/>
        <end position="360"/>
    </location>
</feature>
<dbReference type="PANTHER" id="PTHR43289">
    <property type="entry name" value="MITOGEN-ACTIVATED PROTEIN KINASE KINASE KINASE 20-RELATED"/>
    <property type="match status" value="1"/>
</dbReference>
<dbReference type="Gene3D" id="3.30.200.20">
    <property type="entry name" value="Phosphorylase Kinase, domain 1"/>
    <property type="match status" value="1"/>
</dbReference>
<keyword evidence="9" id="KW-1185">Reference proteome</keyword>
<dbReference type="InterPro" id="IPR018391">
    <property type="entry name" value="PQQ_b-propeller_rpt"/>
</dbReference>
<dbReference type="PROSITE" id="PS00107">
    <property type="entry name" value="PROTEIN_KINASE_ATP"/>
    <property type="match status" value="1"/>
</dbReference>
<dbReference type="SUPFAM" id="SSF50998">
    <property type="entry name" value="Quinoprotein alcohol dehydrogenase-like"/>
    <property type="match status" value="2"/>
</dbReference>
<gene>
    <name evidence="8" type="ORF">JK361_13010</name>
</gene>
<evidence type="ECO:0000313" key="9">
    <source>
        <dbReference type="Proteomes" id="UP000621386"/>
    </source>
</evidence>
<accession>A0ABS1NZF5</accession>
<dbReference type="Gene3D" id="1.10.510.10">
    <property type="entry name" value="Transferase(Phosphotransferase) domain 1"/>
    <property type="match status" value="1"/>
</dbReference>
<keyword evidence="4 5" id="KW-0067">ATP-binding</keyword>
<dbReference type="PROSITE" id="PS00108">
    <property type="entry name" value="PROTEIN_KINASE_ST"/>
    <property type="match status" value="1"/>
</dbReference>
<feature type="region of interest" description="Disordered" evidence="6">
    <location>
        <begin position="340"/>
        <end position="453"/>
    </location>
</feature>
<feature type="region of interest" description="Disordered" evidence="6">
    <location>
        <begin position="483"/>
        <end position="516"/>
    </location>
</feature>
<keyword evidence="3" id="KW-0418">Kinase</keyword>
<feature type="compositionally biased region" description="Low complexity" evidence="6">
    <location>
        <begin position="361"/>
        <end position="405"/>
    </location>
</feature>
<sequence length="854" mass="86961">METLEPDDPRELGSYRMLRRLGAGGMGRVYLARSPGGRTVAVKVVRPDLAADAGFRERFRHEAEIAQAVSGQYTAAVVDADPGAPLPWLATSYVLGPDLTEVVAAHGPLPEHTVRALGAGLAAALQEIHAAGLIHRDLKPSNVLLAADGPRVIDFGIARAVDGTRMTQTGVVVGSPGYMPPEQAMGKDVGPAGDVFSLGAVLAFAVTGRSAFGDGAASHAAMLYQVVHGEADLTGIPRSLLGLVRACLLKDPAGRPAPAEIVAALAPQGVEGLLRDWLPSAVASTIATHAAGILDLEAPEAQPPAAGGTGAGAGAGAGAGVGSAAGGAGFGPAPTMLDGAGTPAAGGAPVGGTPAGGTPVGGTPVAGSPAAGYGYPPAQPAGYGTPPGGTPQSTPGYGTSPGGTAQSTPGYGRSPGGTAQSTPGHGTPAGGTAVPGTVQLGASGSSGSSAARPTRRRALSLALGGAAAVAAVGGGTAWWLGRDTGADGTPAGGKGGASAEPAAENFTTPPAGVAPQPLWHRELADDGTSAVPLLVHDGLLLISGDPLVAYDVKTGKSRWSKPDLVVPGSQLLYRDGRMYLPDGEYDGVLIARDAATGEEVWRSRLGKRIDIEDTIAIDDQHVYVAASDFSESKSATDYRTAVAAVSLATRKTVWIQKRDWGTDDYDVEGSVSGKYLVYADSKFNLTVRDTATGAQLWTKKIGDDWFWRPTASDGLVFLPGDELTAVDLKTGATRWTLSPSGRRGFYTPTVIDGVLYVGDHDRGIWAVDVHTGKRIWLCEDNDRGAPEVFLKSGTTLYCGAQAIGGGVVALDAKTGRKRWSWTDNKGTGDQWQIALSGSRLLMANGSDVYAMPAV</sequence>
<reference evidence="8 9" key="1">
    <citation type="submission" date="2021-01" db="EMBL/GenBank/DDBJ databases">
        <title>WGS of actinomycetes isolated from Thailand.</title>
        <authorList>
            <person name="Thawai C."/>
        </authorList>
    </citation>
    <scope>NUCLEOTIDE SEQUENCE [LARGE SCALE GENOMIC DNA]</scope>
    <source>
        <strain evidence="8 9">CH5-8</strain>
    </source>
</reference>
<feature type="domain" description="Protein kinase" evidence="7">
    <location>
        <begin position="15"/>
        <end position="278"/>
    </location>
</feature>
<evidence type="ECO:0000256" key="4">
    <source>
        <dbReference type="ARBA" id="ARBA00022840"/>
    </source>
</evidence>
<dbReference type="SMART" id="SM00564">
    <property type="entry name" value="PQQ"/>
    <property type="match status" value="7"/>
</dbReference>
<evidence type="ECO:0000256" key="1">
    <source>
        <dbReference type="ARBA" id="ARBA00022679"/>
    </source>
</evidence>
<dbReference type="PROSITE" id="PS50011">
    <property type="entry name" value="PROTEIN_KINASE_DOM"/>
    <property type="match status" value="1"/>
</dbReference>
<dbReference type="Pfam" id="PF13360">
    <property type="entry name" value="PQQ_2"/>
    <property type="match status" value="2"/>
</dbReference>
<dbReference type="InterPro" id="IPR000719">
    <property type="entry name" value="Prot_kinase_dom"/>
</dbReference>